<name>A0AAU7YNP2_9PHYC</name>
<protein>
    <submittedName>
        <fullName evidence="1">Uncharacterized protein</fullName>
    </submittedName>
</protein>
<proteinExistence type="predicted"/>
<accession>A0AAU7YNP2</accession>
<sequence length="98" mass="11609">MNKKKDDTGPRLSFDELEKFRAESRKAAVIKALQGEKVRYKSSSDPEKFKAFLEKRLELWDSLKSNVIENGRLKKGFTNRYYEKMYEQTKEIIQNLPC</sequence>
<reference evidence="1" key="1">
    <citation type="submission" date="2024-06" db="EMBL/GenBank/DDBJ databases">
        <title>Evidence of context-dependent and transient costs of resisting viral infection in isolates of the marine microalga Micromonas sp. (class Mamiellophyceae).</title>
        <authorList>
            <person name="Bedi de Silva A."/>
            <person name="Schvarcz C.R."/>
            <person name="Steward G.R."/>
            <person name="Edwards K.F."/>
        </authorList>
    </citation>
    <scope>NUCLEOTIDE SEQUENCE</scope>
    <source>
        <strain evidence="1">McV-KB2</strain>
    </source>
</reference>
<evidence type="ECO:0000313" key="1">
    <source>
        <dbReference type="EMBL" id="XCA47429.1"/>
    </source>
</evidence>
<organism evidence="1">
    <name type="scientific">Micromonas commoda virus</name>
    <dbReference type="NCBI Taxonomy" id="3057169"/>
    <lineage>
        <taxon>Viruses</taxon>
        <taxon>Varidnaviria</taxon>
        <taxon>Bamfordvirae</taxon>
        <taxon>Nucleocytoviricota</taxon>
        <taxon>Megaviricetes</taxon>
        <taxon>Algavirales</taxon>
        <taxon>Phycodnaviridae</taxon>
    </lineage>
</organism>
<dbReference type="EMBL" id="PP911589">
    <property type="protein sequence ID" value="XCA47429.1"/>
    <property type="molecule type" value="Genomic_DNA"/>
</dbReference>